<feature type="chain" id="PRO_5006631446" description="Ice-binding protein C-terminal domain-containing protein" evidence="1">
    <location>
        <begin position="25"/>
        <end position="264"/>
    </location>
</feature>
<evidence type="ECO:0000256" key="1">
    <source>
        <dbReference type="SAM" id="SignalP"/>
    </source>
</evidence>
<dbReference type="InterPro" id="IPR013424">
    <property type="entry name" value="Ice-binding_C"/>
</dbReference>
<feature type="domain" description="Ice-binding protein C-terminal" evidence="2">
    <location>
        <begin position="239"/>
        <end position="262"/>
    </location>
</feature>
<dbReference type="NCBIfam" id="TIGR02595">
    <property type="entry name" value="PEP_CTERM"/>
    <property type="match status" value="1"/>
</dbReference>
<dbReference type="AlphaFoldDB" id="A0A0S6VTN9"/>
<feature type="signal peptide" evidence="1">
    <location>
        <begin position="1"/>
        <end position="24"/>
    </location>
</feature>
<dbReference type="Pfam" id="PF07589">
    <property type="entry name" value="PEP-CTERM"/>
    <property type="match status" value="1"/>
</dbReference>
<evidence type="ECO:0000313" key="3">
    <source>
        <dbReference type="EMBL" id="GAK50802.1"/>
    </source>
</evidence>
<keyword evidence="4" id="KW-1185">Reference proteome</keyword>
<reference evidence="3" key="1">
    <citation type="journal article" date="2015" name="PeerJ">
        <title>First genomic representation of candidate bacterial phylum KSB3 points to enhanced environmental sensing as a trigger of wastewater bulking.</title>
        <authorList>
            <person name="Sekiguchi Y."/>
            <person name="Ohashi A."/>
            <person name="Parks D.H."/>
            <person name="Yamauchi T."/>
            <person name="Tyson G.W."/>
            <person name="Hugenholtz P."/>
        </authorList>
    </citation>
    <scope>NUCLEOTIDE SEQUENCE [LARGE SCALE GENOMIC DNA]</scope>
</reference>
<proteinExistence type="predicted"/>
<accession>A0A0S6VTN9</accession>
<keyword evidence="1" id="KW-0732">Signal</keyword>
<dbReference type="Proteomes" id="UP000030700">
    <property type="component" value="Unassembled WGS sequence"/>
</dbReference>
<sequence>MKKTAIIFSVVTLVFGMMAGSAFAFGVNITISDKNYNTSGDTWYTNHEDQEVEPGMQTGQQWDLEAFFQNGTLVTMVGGYNFVNGESGNGTVWKSGDLFIDVDGDAVYGDIDGAQGNTIPVANKYGYDFVLDLNDDMTSYDIYKITDTSMVYNAFYAQNQGSSPWRYASGGTLIGSGSIIYQTGLSDAATGFLGGNHNAVTVDLGFLTNLAWSKPLASTFTLHYTMGCGNDNLMGSYAPVPEPSTILLIGAGLLGVVGMTRKRS</sequence>
<gene>
    <name evidence="3" type="ORF">U14_02043</name>
</gene>
<name>A0A0S6VTN9_9BACT</name>
<protein>
    <recommendedName>
        <fullName evidence="2">Ice-binding protein C-terminal domain-containing protein</fullName>
    </recommendedName>
</protein>
<organism evidence="3">
    <name type="scientific">Candidatus Moduliflexus flocculans</name>
    <dbReference type="NCBI Taxonomy" id="1499966"/>
    <lineage>
        <taxon>Bacteria</taxon>
        <taxon>Candidatus Moduliflexota</taxon>
        <taxon>Candidatus Moduliflexia</taxon>
        <taxon>Candidatus Moduliflexales</taxon>
        <taxon>Candidatus Moduliflexaceae</taxon>
    </lineage>
</organism>
<dbReference type="HOGENOM" id="CLU_1052364_0_0_0"/>
<evidence type="ECO:0000259" key="2">
    <source>
        <dbReference type="Pfam" id="PF07589"/>
    </source>
</evidence>
<dbReference type="EMBL" id="DF820456">
    <property type="protein sequence ID" value="GAK50802.1"/>
    <property type="molecule type" value="Genomic_DNA"/>
</dbReference>
<evidence type="ECO:0000313" key="4">
    <source>
        <dbReference type="Proteomes" id="UP000030700"/>
    </source>
</evidence>